<comment type="similarity">
    <text evidence="3">Belongs to the FKBP-type PPIase family. Tig subfamily.</text>
</comment>
<dbReference type="GO" id="GO:0043022">
    <property type="term" value="F:ribosome binding"/>
    <property type="evidence" value="ECO:0007669"/>
    <property type="project" value="TreeGrafter"/>
</dbReference>
<dbReference type="GO" id="GO:0044183">
    <property type="term" value="F:protein folding chaperone"/>
    <property type="evidence" value="ECO:0007669"/>
    <property type="project" value="TreeGrafter"/>
</dbReference>
<dbReference type="InterPro" id="IPR008880">
    <property type="entry name" value="Trigger_fac_C"/>
</dbReference>
<evidence type="ECO:0000259" key="10">
    <source>
        <dbReference type="Pfam" id="PF05697"/>
    </source>
</evidence>
<dbReference type="Proteomes" id="UP000177996">
    <property type="component" value="Unassembled WGS sequence"/>
</dbReference>
<accession>A0A1G2D2R9</accession>
<keyword evidence="6" id="KW-0697">Rotamase</keyword>
<evidence type="ECO:0000256" key="6">
    <source>
        <dbReference type="ARBA" id="ARBA00023110"/>
    </source>
</evidence>
<evidence type="ECO:0000256" key="5">
    <source>
        <dbReference type="ARBA" id="ARBA00016902"/>
    </source>
</evidence>
<dbReference type="SUPFAM" id="SSF102735">
    <property type="entry name" value="Trigger factor ribosome-binding domain"/>
    <property type="match status" value="1"/>
</dbReference>
<sequence>MDEQAAKKYVLKIKKLPRSMAEISAAIPADEFGSARGEAIKRIGANFEMPGFRKGHVPESILVTKVGEATILEEMAEIAIAYAYGAIIREEKLDVLGRPDVRITKIAMGNPLEFTLTTAILPKITLPDYKKLAEKEARTTAEVIVSDDDVEKAVGEIQKMRAKSERGASDTSAPLPPLDDAYVKRLGDFADVADFKAKLHENMRREKERSAKDKKRMAIMDAILAKSTIDIPEIIVEQELARMREEFAHDLKRTGLATDAYYKAIQKTQEELEKDWGPTAEKRAKTQLVVSQIAQDEKVEPDAEQLRKEVAALRAHYPDATEERAEAYVRMLLTNEKVFQLLES</sequence>
<evidence type="ECO:0000259" key="11">
    <source>
        <dbReference type="Pfam" id="PF05698"/>
    </source>
</evidence>
<reference evidence="12 13" key="1">
    <citation type="journal article" date="2016" name="Nat. Commun.">
        <title>Thousands of microbial genomes shed light on interconnected biogeochemical processes in an aquifer system.</title>
        <authorList>
            <person name="Anantharaman K."/>
            <person name="Brown C.T."/>
            <person name="Hug L.A."/>
            <person name="Sharon I."/>
            <person name="Castelle C.J."/>
            <person name="Probst A.J."/>
            <person name="Thomas B.C."/>
            <person name="Singh A."/>
            <person name="Wilkins M.J."/>
            <person name="Karaoz U."/>
            <person name="Brodie E.L."/>
            <person name="Williams K.H."/>
            <person name="Hubbard S.S."/>
            <person name="Banfield J.F."/>
        </authorList>
    </citation>
    <scope>NUCLEOTIDE SEQUENCE [LARGE SCALE GENOMIC DNA]</scope>
</reference>
<feature type="domain" description="Trigger factor ribosome-binding bacterial" evidence="10">
    <location>
        <begin position="12"/>
        <end position="155"/>
    </location>
</feature>
<evidence type="ECO:0000256" key="8">
    <source>
        <dbReference type="ARBA" id="ARBA00023235"/>
    </source>
</evidence>
<dbReference type="Gene3D" id="3.30.70.1050">
    <property type="entry name" value="Trigger factor ribosome-binding domain"/>
    <property type="match status" value="1"/>
</dbReference>
<dbReference type="PANTHER" id="PTHR30560">
    <property type="entry name" value="TRIGGER FACTOR CHAPERONE AND PEPTIDYL-PROLYL CIS/TRANS ISOMERASE"/>
    <property type="match status" value="1"/>
</dbReference>
<comment type="subcellular location">
    <subcellularLocation>
        <location evidence="2">Cytoplasm</location>
    </subcellularLocation>
</comment>
<evidence type="ECO:0000256" key="1">
    <source>
        <dbReference type="ARBA" id="ARBA00000971"/>
    </source>
</evidence>
<comment type="caution">
    <text evidence="12">The sequence shown here is derived from an EMBL/GenBank/DDBJ whole genome shotgun (WGS) entry which is preliminary data.</text>
</comment>
<evidence type="ECO:0000256" key="3">
    <source>
        <dbReference type="ARBA" id="ARBA00005464"/>
    </source>
</evidence>
<evidence type="ECO:0000313" key="12">
    <source>
        <dbReference type="EMBL" id="OGZ07893.1"/>
    </source>
</evidence>
<name>A0A1G2D2R9_9BACT</name>
<feature type="domain" description="Trigger factor C-terminal" evidence="11">
    <location>
        <begin position="192"/>
        <end position="341"/>
    </location>
</feature>
<dbReference type="Pfam" id="PF05698">
    <property type="entry name" value="Trigger_C"/>
    <property type="match status" value="1"/>
</dbReference>
<dbReference type="STRING" id="1798661.A3D65_02960"/>
<proteinExistence type="inferred from homology"/>
<evidence type="ECO:0000313" key="13">
    <source>
        <dbReference type="Proteomes" id="UP000177996"/>
    </source>
</evidence>
<protein>
    <recommendedName>
        <fullName evidence="5">Trigger factor</fullName>
        <ecNumber evidence="4">5.2.1.8</ecNumber>
    </recommendedName>
    <alternativeName>
        <fullName evidence="9">PPIase</fullName>
    </alternativeName>
</protein>
<dbReference type="GO" id="GO:0015031">
    <property type="term" value="P:protein transport"/>
    <property type="evidence" value="ECO:0007669"/>
    <property type="project" value="InterPro"/>
</dbReference>
<keyword evidence="7" id="KW-0143">Chaperone</keyword>
<dbReference type="AlphaFoldDB" id="A0A1G2D2R9"/>
<dbReference type="SUPFAM" id="SSF109998">
    <property type="entry name" value="Triger factor/SurA peptide-binding domain-like"/>
    <property type="match status" value="1"/>
</dbReference>
<dbReference type="GO" id="GO:0043335">
    <property type="term" value="P:protein unfolding"/>
    <property type="evidence" value="ECO:0007669"/>
    <property type="project" value="TreeGrafter"/>
</dbReference>
<dbReference type="InterPro" id="IPR005215">
    <property type="entry name" value="Trig_fac"/>
</dbReference>
<organism evidence="12 13">
    <name type="scientific">Candidatus Lloydbacteria bacterium RIFCSPHIGHO2_02_FULL_50_13</name>
    <dbReference type="NCBI Taxonomy" id="1798661"/>
    <lineage>
        <taxon>Bacteria</taxon>
        <taxon>Candidatus Lloydiibacteriota</taxon>
    </lineage>
</organism>
<dbReference type="InterPro" id="IPR027304">
    <property type="entry name" value="Trigger_fact/SurA_dom_sf"/>
</dbReference>
<evidence type="ECO:0000256" key="7">
    <source>
        <dbReference type="ARBA" id="ARBA00023186"/>
    </source>
</evidence>
<dbReference type="EMBL" id="MHLL01000050">
    <property type="protein sequence ID" value="OGZ07893.1"/>
    <property type="molecule type" value="Genomic_DNA"/>
</dbReference>
<dbReference type="GO" id="GO:0051083">
    <property type="term" value="P:'de novo' cotranslational protein folding"/>
    <property type="evidence" value="ECO:0007669"/>
    <property type="project" value="TreeGrafter"/>
</dbReference>
<dbReference type="GO" id="GO:0005737">
    <property type="term" value="C:cytoplasm"/>
    <property type="evidence" value="ECO:0007669"/>
    <property type="project" value="UniProtKB-SubCell"/>
</dbReference>
<dbReference type="PANTHER" id="PTHR30560:SF3">
    <property type="entry name" value="TRIGGER FACTOR-LIKE PROTEIN TIG, CHLOROPLASTIC"/>
    <property type="match status" value="1"/>
</dbReference>
<evidence type="ECO:0000256" key="4">
    <source>
        <dbReference type="ARBA" id="ARBA00013194"/>
    </source>
</evidence>
<dbReference type="InterPro" id="IPR036611">
    <property type="entry name" value="Trigger_fac_ribosome-bd_sf"/>
</dbReference>
<dbReference type="Pfam" id="PF05697">
    <property type="entry name" value="Trigger_N"/>
    <property type="match status" value="1"/>
</dbReference>
<dbReference type="InterPro" id="IPR037041">
    <property type="entry name" value="Trigger_fac_C_sf"/>
</dbReference>
<keyword evidence="8" id="KW-0413">Isomerase</keyword>
<dbReference type="Gene3D" id="1.10.3120.10">
    <property type="entry name" value="Trigger factor, C-terminal domain"/>
    <property type="match status" value="1"/>
</dbReference>
<gene>
    <name evidence="12" type="ORF">A3D65_02960</name>
</gene>
<dbReference type="EC" id="5.2.1.8" evidence="4"/>
<dbReference type="InterPro" id="IPR008881">
    <property type="entry name" value="Trigger_fac_ribosome-bd_bac"/>
</dbReference>
<evidence type="ECO:0000256" key="2">
    <source>
        <dbReference type="ARBA" id="ARBA00004496"/>
    </source>
</evidence>
<evidence type="ECO:0000256" key="9">
    <source>
        <dbReference type="ARBA" id="ARBA00029986"/>
    </source>
</evidence>
<comment type="catalytic activity">
    <reaction evidence="1">
        <text>[protein]-peptidylproline (omega=180) = [protein]-peptidylproline (omega=0)</text>
        <dbReference type="Rhea" id="RHEA:16237"/>
        <dbReference type="Rhea" id="RHEA-COMP:10747"/>
        <dbReference type="Rhea" id="RHEA-COMP:10748"/>
        <dbReference type="ChEBI" id="CHEBI:83833"/>
        <dbReference type="ChEBI" id="CHEBI:83834"/>
        <dbReference type="EC" id="5.2.1.8"/>
    </reaction>
</comment>
<dbReference type="GO" id="GO:0003755">
    <property type="term" value="F:peptidyl-prolyl cis-trans isomerase activity"/>
    <property type="evidence" value="ECO:0007669"/>
    <property type="project" value="UniProtKB-KW"/>
</dbReference>